<dbReference type="Proteomes" id="UP000235649">
    <property type="component" value="Unassembled WGS sequence"/>
</dbReference>
<proteinExistence type="predicted"/>
<dbReference type="OrthoDB" id="2304710at2"/>
<name>A0A2N7AUV1_9LACO</name>
<keyword evidence="2" id="KW-1185">Reference proteome</keyword>
<comment type="caution">
    <text evidence="1">The sequence shown here is derived from an EMBL/GenBank/DDBJ whole genome shotgun (WGS) entry which is preliminary data.</text>
</comment>
<reference evidence="1 2" key="1">
    <citation type="submission" date="2017-05" db="EMBL/GenBank/DDBJ databases">
        <title>Lactobacillus nurukis nov., sp. nov., isolated from nuruk.</title>
        <authorList>
            <person name="Kim S.-J."/>
        </authorList>
    </citation>
    <scope>NUCLEOTIDE SEQUENCE [LARGE SCALE GENOMIC DNA]</scope>
    <source>
        <strain evidence="1 2">SYF10-1a</strain>
    </source>
</reference>
<accession>A0A2N7AUV1</accession>
<organism evidence="1 2">
    <name type="scientific">Companilactobacillus nuruki</name>
    <dbReference type="NCBI Taxonomy" id="1993540"/>
    <lineage>
        <taxon>Bacteria</taxon>
        <taxon>Bacillati</taxon>
        <taxon>Bacillota</taxon>
        <taxon>Bacilli</taxon>
        <taxon>Lactobacillales</taxon>
        <taxon>Lactobacillaceae</taxon>
        <taxon>Companilactobacillus</taxon>
    </lineage>
</organism>
<protein>
    <submittedName>
        <fullName evidence="1">Uncharacterized protein</fullName>
    </submittedName>
</protein>
<evidence type="ECO:0000313" key="1">
    <source>
        <dbReference type="EMBL" id="PMD71426.1"/>
    </source>
</evidence>
<evidence type="ECO:0000313" key="2">
    <source>
        <dbReference type="Proteomes" id="UP000235649"/>
    </source>
</evidence>
<gene>
    <name evidence="1" type="ORF">CBP76_05455</name>
</gene>
<dbReference type="EMBL" id="NIPR01000012">
    <property type="protein sequence ID" value="PMD71426.1"/>
    <property type="molecule type" value="Genomic_DNA"/>
</dbReference>
<dbReference type="AlphaFoldDB" id="A0A2N7AUV1"/>
<sequence>METNNALAKVTQKIDDFNSEAKLHFKLHVDHEIQTHKKLLPHGMMYSAIHEQITNGVNKRMDQFTRDTDLKPQELYFFLGQELAKHPNLSKRELHFLAYDHLEKNTKNKFLKKIYKKMRKQMK</sequence>
<dbReference type="RefSeq" id="WP_102195932.1">
    <property type="nucleotide sequence ID" value="NZ_NIPR01000012.1"/>
</dbReference>